<dbReference type="GO" id="GO:0007059">
    <property type="term" value="P:chromosome segregation"/>
    <property type="evidence" value="ECO:0007669"/>
    <property type="project" value="InterPro"/>
</dbReference>
<dbReference type="Proteomes" id="UP000233524">
    <property type="component" value="Unassembled WGS sequence"/>
</dbReference>
<dbReference type="Pfam" id="PF08202">
    <property type="entry name" value="MIS13"/>
    <property type="match status" value="1"/>
</dbReference>
<proteinExistence type="predicted"/>
<accession>A0A2N3N594</accession>
<evidence type="ECO:0000313" key="3">
    <source>
        <dbReference type="Proteomes" id="UP000233524"/>
    </source>
</evidence>
<reference evidence="2 3" key="1">
    <citation type="journal article" date="2017" name="G3 (Bethesda)">
        <title>First Draft Genome Sequence of the Pathogenic Fungus Lomentospora prolificans (Formerly Scedosporium prolificans).</title>
        <authorList>
            <person name="Luo R."/>
            <person name="Zimin A."/>
            <person name="Workman R."/>
            <person name="Fan Y."/>
            <person name="Pertea G."/>
            <person name="Grossman N."/>
            <person name="Wear M.P."/>
            <person name="Jia B."/>
            <person name="Miller H."/>
            <person name="Casadevall A."/>
            <person name="Timp W."/>
            <person name="Zhang S.X."/>
            <person name="Salzberg S.L."/>
        </authorList>
    </citation>
    <scope>NUCLEOTIDE SEQUENCE [LARGE SCALE GENOMIC DNA]</scope>
    <source>
        <strain evidence="2 3">JHH-5317</strain>
    </source>
</reference>
<evidence type="ECO:0000313" key="2">
    <source>
        <dbReference type="EMBL" id="PKS07596.1"/>
    </source>
</evidence>
<dbReference type="PANTHER" id="PTHR14778:SF2">
    <property type="entry name" value="KINETOCHORE-ASSOCIATED PROTEIN DSN1 HOMOLOG"/>
    <property type="match status" value="1"/>
</dbReference>
<dbReference type="GO" id="GO:0000444">
    <property type="term" value="C:MIS12/MIND type complex"/>
    <property type="evidence" value="ECO:0007669"/>
    <property type="project" value="InterPro"/>
</dbReference>
<dbReference type="GO" id="GO:0051301">
    <property type="term" value="P:cell division"/>
    <property type="evidence" value="ECO:0007669"/>
    <property type="project" value="InterPro"/>
</dbReference>
<organism evidence="2 3">
    <name type="scientific">Lomentospora prolificans</name>
    <dbReference type="NCBI Taxonomy" id="41688"/>
    <lineage>
        <taxon>Eukaryota</taxon>
        <taxon>Fungi</taxon>
        <taxon>Dikarya</taxon>
        <taxon>Ascomycota</taxon>
        <taxon>Pezizomycotina</taxon>
        <taxon>Sordariomycetes</taxon>
        <taxon>Hypocreomycetidae</taxon>
        <taxon>Microascales</taxon>
        <taxon>Microascaceae</taxon>
        <taxon>Lomentospora</taxon>
    </lineage>
</organism>
<dbReference type="OrthoDB" id="3364649at2759"/>
<dbReference type="PANTHER" id="PTHR14778">
    <property type="entry name" value="KINETOCHORE-ASSOCIATED PROTEIN DSN1 HOMOLOG"/>
    <property type="match status" value="1"/>
</dbReference>
<dbReference type="InParanoid" id="A0A2N3N594"/>
<dbReference type="EMBL" id="NLAX01000701">
    <property type="protein sequence ID" value="PKS07596.1"/>
    <property type="molecule type" value="Genomic_DNA"/>
</dbReference>
<sequence length="315" mass="35155">MSNQERRKSKRLAALYDEQDGDFKFLRASKRVRTSDGIEEEPSKPAPVTQPRKSSRTKQSKEAAAQPPPMEEATAAPTKRRSTRRKASVDASGDALVLTVPKKQTRRSTRRATIDEELHNTAVLAEDDDRMDIVGGTPVQQSQPGGDVQDVKKVALPMSDTPVINRNKEMRRKAGAGNRRSSLGSRGRRASSLIEMGHTALPHKEVAAAEFYKHIESEGLPEPRRMKQLLTWCGERSLSEKPPLGSKNSGAILGARAIQDQLLKDFQSKSQFSNWFDREDAPAVEAVKQPNPRNIEHAQKIEQLEEKIKRHVLTT</sequence>
<dbReference type="STRING" id="41688.A0A2N3N594"/>
<dbReference type="InterPro" id="IPR013218">
    <property type="entry name" value="Dsn1/Mis13"/>
</dbReference>
<evidence type="ECO:0000256" key="1">
    <source>
        <dbReference type="SAM" id="MobiDB-lite"/>
    </source>
</evidence>
<name>A0A2N3N594_9PEZI</name>
<feature type="region of interest" description="Disordered" evidence="1">
    <location>
        <begin position="1"/>
        <end position="114"/>
    </location>
</feature>
<gene>
    <name evidence="2" type="ORF">jhhlp_006202</name>
</gene>
<protein>
    <recommendedName>
        <fullName evidence="4">Kinetochore protein mis13</fullName>
    </recommendedName>
</protein>
<dbReference type="VEuPathDB" id="FungiDB:jhhlp_006202"/>
<keyword evidence="3" id="KW-1185">Reference proteome</keyword>
<comment type="caution">
    <text evidence="2">The sequence shown here is derived from an EMBL/GenBank/DDBJ whole genome shotgun (WGS) entry which is preliminary data.</text>
</comment>
<dbReference type="AlphaFoldDB" id="A0A2N3N594"/>
<evidence type="ECO:0008006" key="4">
    <source>
        <dbReference type="Google" id="ProtNLM"/>
    </source>
</evidence>